<keyword evidence="9 10" id="KW-0472">Membrane</keyword>
<evidence type="ECO:0000256" key="6">
    <source>
        <dbReference type="ARBA" id="ARBA00022692"/>
    </source>
</evidence>
<dbReference type="EMBL" id="JBFRYB010000001">
    <property type="protein sequence ID" value="MEX1665410.1"/>
    <property type="molecule type" value="Genomic_DNA"/>
</dbReference>
<name>A0ABV3TVP8_9GAMM</name>
<dbReference type="Pfam" id="PF03748">
    <property type="entry name" value="FliL"/>
    <property type="match status" value="1"/>
</dbReference>
<keyword evidence="4" id="KW-1003">Cell membrane</keyword>
<evidence type="ECO:0000313" key="12">
    <source>
        <dbReference type="Proteomes" id="UP001557484"/>
    </source>
</evidence>
<dbReference type="PANTHER" id="PTHR35091:SF2">
    <property type="entry name" value="FLAGELLAR PROTEIN FLIL"/>
    <property type="match status" value="1"/>
</dbReference>
<evidence type="ECO:0000256" key="4">
    <source>
        <dbReference type="ARBA" id="ARBA00022475"/>
    </source>
</evidence>
<evidence type="ECO:0000256" key="8">
    <source>
        <dbReference type="ARBA" id="ARBA00022989"/>
    </source>
</evidence>
<comment type="caution">
    <text evidence="11">The sequence shown here is derived from an EMBL/GenBank/DDBJ whole genome shotgun (WGS) entry which is preliminary data.</text>
</comment>
<accession>A0ABV3TVP8</accession>
<evidence type="ECO:0000256" key="2">
    <source>
        <dbReference type="ARBA" id="ARBA00004162"/>
    </source>
</evidence>
<keyword evidence="12" id="KW-1185">Reference proteome</keyword>
<keyword evidence="10" id="KW-0997">Cell inner membrane</keyword>
<comment type="function">
    <text evidence="1 10">Controls the rotational direction of flagella during chemotaxis.</text>
</comment>
<keyword evidence="6 10" id="KW-0812">Transmembrane</keyword>
<dbReference type="PANTHER" id="PTHR35091">
    <property type="entry name" value="FLAGELLAR PROTEIN FLIL"/>
    <property type="match status" value="1"/>
</dbReference>
<reference evidence="11 12" key="1">
    <citation type="journal article" date="2011" name="Int. J. Syst. Evol. Microbiol.">
        <title>Zhongshania antarctica gen. nov., sp. nov. and Zhongshania guokunii sp. nov., gammaproteobacteria respectively isolated from coastal attached (fast) ice and surface seawater of the Antarctic.</title>
        <authorList>
            <person name="Li H.J."/>
            <person name="Zhang X.Y."/>
            <person name="Chen C.X."/>
            <person name="Zhang Y.J."/>
            <person name="Gao Z.M."/>
            <person name="Yu Y."/>
            <person name="Chen X.L."/>
            <person name="Chen B."/>
            <person name="Zhang Y.Z."/>
        </authorList>
    </citation>
    <scope>NUCLEOTIDE SEQUENCE [LARGE SCALE GENOMIC DNA]</scope>
    <source>
        <strain evidence="11 12">R06B22</strain>
    </source>
</reference>
<proteinExistence type="inferred from homology"/>
<organism evidence="11 12">
    <name type="scientific">Zhongshania arctica</name>
    <dbReference type="NCBI Taxonomy" id="3238302"/>
    <lineage>
        <taxon>Bacteria</taxon>
        <taxon>Pseudomonadati</taxon>
        <taxon>Pseudomonadota</taxon>
        <taxon>Gammaproteobacteria</taxon>
        <taxon>Cellvibrionales</taxon>
        <taxon>Spongiibacteraceae</taxon>
        <taxon>Zhongshania</taxon>
    </lineage>
</organism>
<evidence type="ECO:0000313" key="11">
    <source>
        <dbReference type="EMBL" id="MEX1665410.1"/>
    </source>
</evidence>
<comment type="subcellular location">
    <subcellularLocation>
        <location evidence="10">Cell inner membrane</location>
    </subcellularLocation>
    <subcellularLocation>
        <location evidence="2">Cell membrane</location>
        <topology evidence="2">Single-pass membrane protein</topology>
    </subcellularLocation>
</comment>
<protein>
    <recommendedName>
        <fullName evidence="10">Flagellar protein FliL</fullName>
    </recommendedName>
</protein>
<evidence type="ECO:0000256" key="1">
    <source>
        <dbReference type="ARBA" id="ARBA00002254"/>
    </source>
</evidence>
<sequence>MNKKIIIIAVQVVVLIAAVGGTWFFMHEPEPEPVAVVGTDGKPIGEETNAKKEPEYYSLSPSFVVNLQNERGIRFLMVEIDLMSRKDDVFSRIEQYEPRIRNDLLMLFSKLDRDAIATAEQRQGLQNEALAAINEVLKAESGKGGVEAVYFTKFVIQ</sequence>
<feature type="transmembrane region" description="Helical" evidence="10">
    <location>
        <begin position="5"/>
        <end position="26"/>
    </location>
</feature>
<dbReference type="RefSeq" id="WP_368375515.1">
    <property type="nucleotide sequence ID" value="NZ_JBFRYB010000001.1"/>
</dbReference>
<evidence type="ECO:0000256" key="9">
    <source>
        <dbReference type="ARBA" id="ARBA00023136"/>
    </source>
</evidence>
<evidence type="ECO:0000256" key="7">
    <source>
        <dbReference type="ARBA" id="ARBA00022779"/>
    </source>
</evidence>
<keyword evidence="11" id="KW-0969">Cilium</keyword>
<keyword evidence="11" id="KW-0282">Flagellum</keyword>
<evidence type="ECO:0000256" key="3">
    <source>
        <dbReference type="ARBA" id="ARBA00008281"/>
    </source>
</evidence>
<evidence type="ECO:0000256" key="10">
    <source>
        <dbReference type="RuleBase" id="RU364125"/>
    </source>
</evidence>
<dbReference type="InterPro" id="IPR005503">
    <property type="entry name" value="FliL"/>
</dbReference>
<evidence type="ECO:0000256" key="5">
    <source>
        <dbReference type="ARBA" id="ARBA00022500"/>
    </source>
</evidence>
<comment type="similarity">
    <text evidence="3 10">Belongs to the FliL family.</text>
</comment>
<keyword evidence="8 10" id="KW-1133">Transmembrane helix</keyword>
<gene>
    <name evidence="11" type="primary">fliL</name>
    <name evidence="11" type="ORF">AB4875_07900</name>
</gene>
<keyword evidence="7 10" id="KW-0283">Flagellar rotation</keyword>
<keyword evidence="5 10" id="KW-0145">Chemotaxis</keyword>
<keyword evidence="11" id="KW-0966">Cell projection</keyword>
<dbReference type="Proteomes" id="UP001557484">
    <property type="component" value="Unassembled WGS sequence"/>
</dbReference>